<dbReference type="Gene3D" id="3.30.2010.10">
    <property type="entry name" value="Metalloproteases ('zincins'), catalytic domain"/>
    <property type="match status" value="1"/>
</dbReference>
<dbReference type="PANTHER" id="PTHR30399:SF1">
    <property type="entry name" value="UTP PYROPHOSPHATASE"/>
    <property type="match status" value="1"/>
</dbReference>
<dbReference type="RefSeq" id="WP_118025410.1">
    <property type="nucleotide sequence ID" value="NZ_JBGLEX010000001.1"/>
</dbReference>
<dbReference type="Pfam" id="PF01863">
    <property type="entry name" value="YgjP-like"/>
    <property type="match status" value="1"/>
</dbReference>
<dbReference type="Proteomes" id="UP000284598">
    <property type="component" value="Unassembled WGS sequence"/>
</dbReference>
<proteinExistence type="predicted"/>
<sequence length="849" mass="98160">MRIVISGIPIDIQKKNIKNMHLQIKPPDGHVVISAPLSMDDKAIEVYARTNLSWIKKQIEKFQQQPRSAKRQYVSGETMYIWGKQYYLSFVPDAQKNSFEIQGDKVILSMREDSTVKQRENYVREQYRSLLKVEIERLLPKWEQITELYCESWQTKYMVTRWGTCNTEKKKLWFNLQLAQKPIECLEYVILHELIHLRERTHNSTFIAYMDMYMKNWRAVRKELNDSRLDYYDAQDESPLQKLIDQRRYDEIKDAVLDYMTEKVKENKATLSDIEIQNVIHIEQVDDGAISFSVIVSCDIEHSISSTGRVSFTEKWLDVKCNVLLGVELTDFEIININECEQQEDSDNDKYSGELVPIISRDAFENEATKFLEKYYPLALQEPVPVPIRKIAEDMGLLIIEDSLLSSELDIFGLVVFEDGNIKDKNKNIVIRNAKRGTVLIDPRVYYERTLGTVNFTIAHECFHWYRHQPYHALMKMLGANDELGKIIQCSIGSNAKDSEKWKAVDWMEWQANGVAPHILMPTNTAKIKISELIEKYHIHFDGTDGYQIEKMISELADFYGLSKQAVKMRIREMGYAKVDGAFTYVNGQYVTPFSFDASALTDNQSFTISSADLFKAYCLNKDFRKAIDTGKFVYVEGHVCLDDEKYIIHSDGRVKFTLYALSHMDECCLAFDKGYSYQSKYQGQKYYTQMMYKTLSQVAAQEYSFEMNAHNRTLLSQIQRASRSADAMRLYPGAFSETLVQLMKEKKLSNKKLADASLVGERTIQRLRNEEEYPTTIQTVLGLCYGLQLSVPEAEMLVGKTDFNIKPTNPQNNAYRCVLSSCAENSIYEVNEMLESCGFEPLGSSKLG</sequence>
<gene>
    <name evidence="2" type="ORF">DW929_07890</name>
</gene>
<dbReference type="InterPro" id="IPR053136">
    <property type="entry name" value="UTP_pyrophosphatase-like"/>
</dbReference>
<evidence type="ECO:0000313" key="3">
    <source>
        <dbReference type="Proteomes" id="UP000284598"/>
    </source>
</evidence>
<dbReference type="InterPro" id="IPR010982">
    <property type="entry name" value="Lambda_DNA-bd_dom_sf"/>
</dbReference>
<feature type="domain" description="YgjP-like metallopeptidase" evidence="1">
    <location>
        <begin position="21"/>
        <end position="226"/>
    </location>
</feature>
<dbReference type="EMBL" id="QSFO01000008">
    <property type="protein sequence ID" value="RHA53983.1"/>
    <property type="molecule type" value="Genomic_DNA"/>
</dbReference>
<dbReference type="AlphaFoldDB" id="A0A413RZ35"/>
<name>A0A413RZ35_9FIRM</name>
<evidence type="ECO:0000313" key="2">
    <source>
        <dbReference type="EMBL" id="RHA53983.1"/>
    </source>
</evidence>
<dbReference type="CDD" id="cd07344">
    <property type="entry name" value="M48_yhfN_like"/>
    <property type="match status" value="1"/>
</dbReference>
<reference evidence="2 3" key="1">
    <citation type="submission" date="2018-08" db="EMBL/GenBank/DDBJ databases">
        <title>A genome reference for cultivated species of the human gut microbiota.</title>
        <authorList>
            <person name="Zou Y."/>
            <person name="Xue W."/>
            <person name="Luo G."/>
        </authorList>
    </citation>
    <scope>NUCLEOTIDE SEQUENCE [LARGE SCALE GENOMIC DNA]</scope>
    <source>
        <strain evidence="2 3">AM43-2</strain>
    </source>
</reference>
<protein>
    <submittedName>
        <fullName evidence="2">DUF45 domain-containing protein</fullName>
    </submittedName>
</protein>
<dbReference type="InterPro" id="IPR002725">
    <property type="entry name" value="YgjP-like_metallopeptidase"/>
</dbReference>
<dbReference type="PANTHER" id="PTHR30399">
    <property type="entry name" value="UNCHARACTERIZED PROTEIN YGJP"/>
    <property type="match status" value="1"/>
</dbReference>
<comment type="caution">
    <text evidence="2">The sequence shown here is derived from an EMBL/GenBank/DDBJ whole genome shotgun (WGS) entry which is preliminary data.</text>
</comment>
<dbReference type="Gene3D" id="1.10.260.40">
    <property type="entry name" value="lambda repressor-like DNA-binding domains"/>
    <property type="match status" value="1"/>
</dbReference>
<organism evidence="2 3">
    <name type="scientific">Eubacterium ventriosum</name>
    <dbReference type="NCBI Taxonomy" id="39496"/>
    <lineage>
        <taxon>Bacteria</taxon>
        <taxon>Bacillati</taxon>
        <taxon>Bacillota</taxon>
        <taxon>Clostridia</taxon>
        <taxon>Eubacteriales</taxon>
        <taxon>Eubacteriaceae</taxon>
        <taxon>Eubacterium</taxon>
    </lineage>
</organism>
<accession>A0A413RZ35</accession>
<dbReference type="GO" id="GO:0003677">
    <property type="term" value="F:DNA binding"/>
    <property type="evidence" value="ECO:0007669"/>
    <property type="project" value="InterPro"/>
</dbReference>
<evidence type="ECO:0000259" key="1">
    <source>
        <dbReference type="Pfam" id="PF01863"/>
    </source>
</evidence>